<dbReference type="InterPro" id="IPR004000">
    <property type="entry name" value="Actin"/>
</dbReference>
<evidence type="ECO:0000313" key="2">
    <source>
        <dbReference type="EMBL" id="KAJ3449213.1"/>
    </source>
</evidence>
<organism evidence="2 3">
    <name type="scientific">Anaeramoeba flamelloides</name>
    <dbReference type="NCBI Taxonomy" id="1746091"/>
    <lineage>
        <taxon>Eukaryota</taxon>
        <taxon>Metamonada</taxon>
        <taxon>Anaeramoebidae</taxon>
        <taxon>Anaeramoeba</taxon>
    </lineage>
</organism>
<gene>
    <name evidence="2" type="ORF">M0812_05358</name>
</gene>
<comment type="caution">
    <text evidence="2">The sequence shown here is derived from an EMBL/GenBank/DDBJ whole genome shotgun (WGS) entry which is preliminary data.</text>
</comment>
<dbReference type="Gene3D" id="3.90.640.10">
    <property type="entry name" value="Actin, Chain A, domain 4"/>
    <property type="match status" value="1"/>
</dbReference>
<dbReference type="SUPFAM" id="SSF53067">
    <property type="entry name" value="Actin-like ATPase domain"/>
    <property type="match status" value="2"/>
</dbReference>
<protein>
    <submittedName>
        <fullName evidence="2">Actin-related protein</fullName>
    </submittedName>
</protein>
<comment type="similarity">
    <text evidence="1">Belongs to the actin family.</text>
</comment>
<evidence type="ECO:0000313" key="3">
    <source>
        <dbReference type="Proteomes" id="UP001146793"/>
    </source>
</evidence>
<reference evidence="2" key="1">
    <citation type="submission" date="2022-08" db="EMBL/GenBank/DDBJ databases">
        <title>Novel sulphate-reducing endosymbionts in the free-living metamonad Anaeramoeba.</title>
        <authorList>
            <person name="Jerlstrom-Hultqvist J."/>
            <person name="Cepicka I."/>
            <person name="Gallot-Lavallee L."/>
            <person name="Salas-Leiva D."/>
            <person name="Curtis B.A."/>
            <person name="Zahonova K."/>
            <person name="Pipaliya S."/>
            <person name="Dacks J."/>
            <person name="Roger A.J."/>
        </authorList>
    </citation>
    <scope>NUCLEOTIDE SEQUENCE</scope>
    <source>
        <strain evidence="2">Busselton2</strain>
    </source>
</reference>
<dbReference type="Proteomes" id="UP001146793">
    <property type="component" value="Unassembled WGS sequence"/>
</dbReference>
<dbReference type="PANTHER" id="PTHR11937">
    <property type="entry name" value="ACTIN"/>
    <property type="match status" value="1"/>
</dbReference>
<dbReference type="Pfam" id="PF00022">
    <property type="entry name" value="Actin"/>
    <property type="match status" value="2"/>
</dbReference>
<dbReference type="AlphaFoldDB" id="A0AAV8A4I1"/>
<evidence type="ECO:0000256" key="1">
    <source>
        <dbReference type="RuleBase" id="RU000487"/>
    </source>
</evidence>
<dbReference type="PRINTS" id="PR00190">
    <property type="entry name" value="ACTIN"/>
</dbReference>
<dbReference type="InterPro" id="IPR043129">
    <property type="entry name" value="ATPase_NBD"/>
</dbReference>
<accession>A0AAV8A4I1</accession>
<dbReference type="Gene3D" id="3.30.420.40">
    <property type="match status" value="2"/>
</dbReference>
<name>A0AAV8A4I1_9EUKA</name>
<dbReference type="FunFam" id="3.90.640.10:FF:000007">
    <property type="entry name" value="Actin like 7B"/>
    <property type="match status" value="1"/>
</dbReference>
<sequence length="400" mass="45860">MSNVDKSIIVCDNGSRCITVGYANSNFPAVIFPSIVGRPFLGYEENVTNMKIKDIMIGEEVEQVMNMLQISRPIQNEKKVFYISQVLYEIGKSCNIFMITLLTKNWELKPLNGKSYYPSPNESRKNRETMVEMLFETYNFKAVYVAIQATLVLYARGLMTVVVVDSGDGVTQIVPVYESSVLPNLVKRIGIGGRDVTRYLMKLFLDCGYYFNRTADFDTVRKIKENLCYVCHDYDFEKRLALETTALVRPYKLPNGRTIRIGEERFTAPEVLFHPYLVDFVGDGISETIFRAINKAPVEIRPQLYQQIVLSGGTSMFPGFTTRLEKDIKELYCTHVLKGNREGLKRFKLEIEDPPRRKHIVFEGLTVLAGLIKDRPIWVTREEYAENGVRCVEKLKGKKL</sequence>
<dbReference type="SMART" id="SM00268">
    <property type="entry name" value="ACTIN"/>
    <property type="match status" value="1"/>
</dbReference>
<proteinExistence type="inferred from homology"/>
<dbReference type="EMBL" id="JANTQA010000012">
    <property type="protein sequence ID" value="KAJ3449213.1"/>
    <property type="molecule type" value="Genomic_DNA"/>
</dbReference>